<dbReference type="AlphaFoldDB" id="A0A0K2U0Z7"/>
<sequence length="88" mass="9435">MLSLFVVFVVVLLLLLFTLLLLVVVSKSCTEVAVMLFVFEGVTNPSPPAVVFVLDAVTGVAEFEFVTTLLIEESCGPCTQKAVEIPST</sequence>
<dbReference type="EMBL" id="HACA01013965">
    <property type="protein sequence ID" value="CDW31326.1"/>
    <property type="molecule type" value="Transcribed_RNA"/>
</dbReference>
<evidence type="ECO:0000313" key="1">
    <source>
        <dbReference type="EMBL" id="CDW31326.1"/>
    </source>
</evidence>
<protein>
    <submittedName>
        <fullName evidence="1">Uncharacterized protein</fullName>
    </submittedName>
</protein>
<proteinExistence type="predicted"/>
<name>A0A0K2U0Z7_LEPSM</name>
<accession>A0A0K2U0Z7</accession>
<reference evidence="1" key="1">
    <citation type="submission" date="2014-05" db="EMBL/GenBank/DDBJ databases">
        <authorList>
            <person name="Chronopoulou M."/>
        </authorList>
    </citation>
    <scope>NUCLEOTIDE SEQUENCE</scope>
    <source>
        <tissue evidence="1">Whole organism</tissue>
    </source>
</reference>
<organism evidence="1">
    <name type="scientific">Lepeophtheirus salmonis</name>
    <name type="common">Salmon louse</name>
    <name type="synonym">Caligus salmonis</name>
    <dbReference type="NCBI Taxonomy" id="72036"/>
    <lineage>
        <taxon>Eukaryota</taxon>
        <taxon>Metazoa</taxon>
        <taxon>Ecdysozoa</taxon>
        <taxon>Arthropoda</taxon>
        <taxon>Crustacea</taxon>
        <taxon>Multicrustacea</taxon>
        <taxon>Hexanauplia</taxon>
        <taxon>Copepoda</taxon>
        <taxon>Siphonostomatoida</taxon>
        <taxon>Caligidae</taxon>
        <taxon>Lepeophtheirus</taxon>
    </lineage>
</organism>